<feature type="compositionally biased region" description="Gly residues" evidence="1">
    <location>
        <begin position="124"/>
        <end position="134"/>
    </location>
</feature>
<comment type="caution">
    <text evidence="2">The sequence shown here is derived from an EMBL/GenBank/DDBJ whole genome shotgun (WGS) entry which is preliminary data.</text>
</comment>
<feature type="region of interest" description="Disordered" evidence="1">
    <location>
        <begin position="1038"/>
        <end position="1095"/>
    </location>
</feature>
<dbReference type="SUPFAM" id="SSF54001">
    <property type="entry name" value="Cysteine proteinases"/>
    <property type="match status" value="1"/>
</dbReference>
<evidence type="ECO:0000313" key="3">
    <source>
        <dbReference type="Proteomes" id="UP000822688"/>
    </source>
</evidence>
<feature type="compositionally biased region" description="Basic and acidic residues" evidence="1">
    <location>
        <begin position="1071"/>
        <end position="1080"/>
    </location>
</feature>
<dbReference type="Proteomes" id="UP000822688">
    <property type="component" value="Chromosome 2"/>
</dbReference>
<evidence type="ECO:0000313" key="2">
    <source>
        <dbReference type="EMBL" id="KAG0586711.1"/>
    </source>
</evidence>
<feature type="compositionally biased region" description="Basic residues" evidence="1">
    <location>
        <begin position="189"/>
        <end position="201"/>
    </location>
</feature>
<accession>A0A8T0IVK9</accession>
<dbReference type="InterPro" id="IPR038765">
    <property type="entry name" value="Papain-like_cys_pep_sf"/>
</dbReference>
<feature type="region of interest" description="Disordered" evidence="1">
    <location>
        <begin position="1621"/>
        <end position="1659"/>
    </location>
</feature>
<feature type="region of interest" description="Disordered" evidence="1">
    <location>
        <begin position="1146"/>
        <end position="1186"/>
    </location>
</feature>
<dbReference type="EMBL" id="CM026422">
    <property type="protein sequence ID" value="KAG0586711.1"/>
    <property type="molecule type" value="Genomic_DNA"/>
</dbReference>
<name>A0A8T0IVK9_CERPU</name>
<feature type="region of interest" description="Disordered" evidence="1">
    <location>
        <begin position="185"/>
        <end position="234"/>
    </location>
</feature>
<evidence type="ECO:0000256" key="1">
    <source>
        <dbReference type="SAM" id="MobiDB-lite"/>
    </source>
</evidence>
<protein>
    <submittedName>
        <fullName evidence="2">Uncharacterized protein</fullName>
    </submittedName>
</protein>
<feature type="region of interest" description="Disordered" evidence="1">
    <location>
        <begin position="252"/>
        <end position="366"/>
    </location>
</feature>
<feature type="region of interest" description="Disordered" evidence="1">
    <location>
        <begin position="1243"/>
        <end position="1277"/>
    </location>
</feature>
<organism evidence="2 3">
    <name type="scientific">Ceratodon purpureus</name>
    <name type="common">Fire moss</name>
    <name type="synonym">Dicranum purpureum</name>
    <dbReference type="NCBI Taxonomy" id="3225"/>
    <lineage>
        <taxon>Eukaryota</taxon>
        <taxon>Viridiplantae</taxon>
        <taxon>Streptophyta</taxon>
        <taxon>Embryophyta</taxon>
        <taxon>Bryophyta</taxon>
        <taxon>Bryophytina</taxon>
        <taxon>Bryopsida</taxon>
        <taxon>Dicranidae</taxon>
        <taxon>Pseudoditrichales</taxon>
        <taxon>Ditrichaceae</taxon>
        <taxon>Ceratodon</taxon>
    </lineage>
</organism>
<feature type="region of interest" description="Disordered" evidence="1">
    <location>
        <begin position="115"/>
        <end position="135"/>
    </location>
</feature>
<dbReference type="Gene3D" id="3.40.395.10">
    <property type="entry name" value="Adenoviral Proteinase, Chain A"/>
    <property type="match status" value="1"/>
</dbReference>
<keyword evidence="3" id="KW-1185">Reference proteome</keyword>
<proteinExistence type="predicted"/>
<gene>
    <name evidence="2" type="ORF">KC19_2G111200</name>
</gene>
<sequence>MMEFKPVTLVVKIYERAYNVRYPSEQRVIDLMREFATHCKGAVKPGCARRFFVCIHCGKSDFSNKLMLNVHRFEQGCPGAVYEDGTKALLLPYPDFLPGQGKMVEVMGKHGGGKTVGSKTLKGATGGEAGGDAGGVEDIGVQDEEWDEEFQGPPPLRRQSISVTDAEAYGPGNVLTPAADLFYGAAPPRSHKAPSRPRRLKRNADATEDAEAERGGKVENATAPKKMKQAGGTGRGLMKVLAGTSTDHAAAEAAQTVAQGKAKTERDDRGKRLERHAAENLDNAQDKKKRRTDRLSAVPEFRGSGSEQAPPLQEAQCQAQPPVSRRPQSRHGIQTEIPATDDKGDQIFHVKTRKPESSKQKKELRLPSKSRYPVSVWAEDMLYIARKEFHTVEESFVLAASSGALRALQEKNKSCQETNSSVTLYLSPPDVGIDQVTRGTLLEGQCVTNAAVMNAEDQRNEDGSVQEHSDFNGDGGWQIQAGDHREEPDFTEIQSSATTVEAAISEMVVWDDTYTDNAELQRYWAEGKGFPEPFKYHPDMENKFLAREEEFQRHERSYVALEQRRADEALQALTIPLAPEKPAVPGLIHLQTFDDSVTLPWSWDHESGESFRKAWEDSYEKPEFQERLMGCLWWWTSKKADKNLREDVKSVRHSITAAMDLLVASRGANEPYPELDKVCAYLQWTRDYARYLETSRDYIKTRKAEINAKVIRAREEFREKHAGLRERIIWDWCPIWRILADRRHFFEELPALPWNHDSKYWLMFANSPIHTMSLICNTGSDHRGMPIAECESKVVRWKLTLNRVEGRKPSPLVQLMRVYFWQEYGLFRQMSCPMYGLTASNIRDSCSQDTKIRKALSTLVAQGPFLFAEIEETGAALDRRLMLDIDQIRQGRGDALVEGLLEWVRSVQLRALQDLAAEHPHRFQEAWCTVHYWEWGSLSKHWSRTLQYREDRDIGWVPSLSTPTWSTGVAKLRADILKASCDIGGAVEVEDRDQWISSVSRIEGSGLTCSGHHVHGGQSVAFAMSASQADSVIGGVVKGSPEERNEGSDSDEGFENPMCLSPGAKAIAGGKEQHQEDERAQGLPTADPPTEAQRAQPAHMVCSVTSALEESSPKEESIVAGGNVEDNPYALVSPIKTGYVALKPENTLHSSEGPHSGTSAVTLHGPEDGTAAPGASTDRGQEEGHGATPIFPEIMEVLESEVTTKDTEPLITVTQVVRGAHVVDDIPPQESQFVYSLSQWMDGSGSMTSKTPPRGVLPESGSSAGGDHARDGPDSTSKNLVALFDMESDMETVHQLVRLSRPVHDLCNTVVLKGQGTVLPSGQGEHSEGTLDSASGDCSILDASRFSQHSLPQVYDDLRLDTLLKAVPTVGEGSSRRPETVFYNHCGKEVEVRHKAIRELTKAKSRLGNDIVDFVFSRVYMAYPEQRRREIHIVSSRVSALLEAVISGTKTLQKLAKDYFQPPPGVEVDEVKEIIIPWVCEGHWSVLIFQSNRVFHLDSATGVAHHPKGKHSEFVRWMSAAWQCLRGVEEYPVEDLSPITVFQQLGNNECGHVCIRNILLYLKFRTGDSAAGGVQQTGEFLKPHTAVQMNKEMLVLFARELDPTSRDTRYAAPFCQLLPKNASDGDDSGLLMDGAPPPVPRVTRASKRAVAPEVSSDES</sequence>
<reference evidence="2" key="1">
    <citation type="submission" date="2020-06" db="EMBL/GenBank/DDBJ databases">
        <title>WGS assembly of Ceratodon purpureus strain R40.</title>
        <authorList>
            <person name="Carey S.B."/>
            <person name="Jenkins J."/>
            <person name="Shu S."/>
            <person name="Lovell J.T."/>
            <person name="Sreedasyam A."/>
            <person name="Maumus F."/>
            <person name="Tiley G.P."/>
            <person name="Fernandez-Pozo N."/>
            <person name="Barry K."/>
            <person name="Chen C."/>
            <person name="Wang M."/>
            <person name="Lipzen A."/>
            <person name="Daum C."/>
            <person name="Saski C.A."/>
            <person name="Payton A.C."/>
            <person name="Mcbreen J.C."/>
            <person name="Conrad R.E."/>
            <person name="Kollar L.M."/>
            <person name="Olsson S."/>
            <person name="Huttunen S."/>
            <person name="Landis J.B."/>
            <person name="Wickett N.J."/>
            <person name="Johnson M.G."/>
            <person name="Rensing S.A."/>
            <person name="Grimwood J."/>
            <person name="Schmutz J."/>
            <person name="Mcdaniel S.F."/>
        </authorList>
    </citation>
    <scope>NUCLEOTIDE SEQUENCE</scope>
    <source>
        <strain evidence="2">R40</strain>
    </source>
</reference>
<feature type="compositionally biased region" description="Basic and acidic residues" evidence="1">
    <location>
        <begin position="262"/>
        <end position="279"/>
    </location>
</feature>
<feature type="compositionally biased region" description="Basic and acidic residues" evidence="1">
    <location>
        <begin position="340"/>
        <end position="366"/>
    </location>
</feature>